<proteinExistence type="inferred from homology"/>
<evidence type="ECO:0000256" key="1">
    <source>
        <dbReference type="ARBA" id="ARBA00009437"/>
    </source>
</evidence>
<dbReference type="Gene3D" id="1.10.10.10">
    <property type="entry name" value="Winged helix-like DNA-binding domain superfamily/Winged helix DNA-binding domain"/>
    <property type="match status" value="1"/>
</dbReference>
<protein>
    <submittedName>
        <fullName evidence="6">LysR family transcriptional regulator</fullName>
    </submittedName>
</protein>
<evidence type="ECO:0000313" key="7">
    <source>
        <dbReference type="Proteomes" id="UP000292445"/>
    </source>
</evidence>
<sequence>MFKVRQLEAFHAVMVAGTVTGAAARLGLSQPAISTLIAGLESDLGFGLFVREKNRLQPTEEAKYLHGAVVGALQGLGGIEQLAADIRDAKAGSLRIAALPMLALEFLPRVAAHFLRDYPGVNVTLQARSSPTVVTLVTTQQFDIGFSETAYDPGWVDAEKLRLRCVCVLPAQHPLAGNEVIRPADLSGLPIVTAPRDHIRTQRLQELFAENGATLSIKVETPLFASMCAFVAEGVGYSIVDPVTAHDFSGRGVVARRFEPAFFNDFAMLFPAGKPRSLVTQAFVGLVAEFLKDYD</sequence>
<dbReference type="InterPro" id="IPR000847">
    <property type="entry name" value="LysR_HTH_N"/>
</dbReference>
<organism evidence="6 7">
    <name type="scientific">Pigmentiphaga kullae</name>
    <dbReference type="NCBI Taxonomy" id="151784"/>
    <lineage>
        <taxon>Bacteria</taxon>
        <taxon>Pseudomonadati</taxon>
        <taxon>Pseudomonadota</taxon>
        <taxon>Betaproteobacteria</taxon>
        <taxon>Burkholderiales</taxon>
        <taxon>Alcaligenaceae</taxon>
        <taxon>Pigmentiphaga</taxon>
    </lineage>
</organism>
<reference evidence="6 7" key="1">
    <citation type="submission" date="2019-02" db="EMBL/GenBank/DDBJ databases">
        <title>Genomic Encyclopedia of Type Strains, Phase IV (KMG-IV): sequencing the most valuable type-strain genomes for metagenomic binning, comparative biology and taxonomic classification.</title>
        <authorList>
            <person name="Goeker M."/>
        </authorList>
    </citation>
    <scope>NUCLEOTIDE SEQUENCE [LARGE SCALE GENOMIC DNA]</scope>
    <source>
        <strain evidence="6 7">K24</strain>
    </source>
</reference>
<dbReference type="GO" id="GO:0043565">
    <property type="term" value="F:sequence-specific DNA binding"/>
    <property type="evidence" value="ECO:0007669"/>
    <property type="project" value="TreeGrafter"/>
</dbReference>
<dbReference type="PRINTS" id="PR00039">
    <property type="entry name" value="HTHLYSR"/>
</dbReference>
<dbReference type="AlphaFoldDB" id="A0A4Q7NI41"/>
<keyword evidence="2" id="KW-0805">Transcription regulation</keyword>
<gene>
    <name evidence="6" type="ORF">EV675_0142</name>
</gene>
<dbReference type="OrthoDB" id="8849678at2"/>
<evidence type="ECO:0000256" key="2">
    <source>
        <dbReference type="ARBA" id="ARBA00023015"/>
    </source>
</evidence>
<dbReference type="GO" id="GO:0003700">
    <property type="term" value="F:DNA-binding transcription factor activity"/>
    <property type="evidence" value="ECO:0007669"/>
    <property type="project" value="InterPro"/>
</dbReference>
<dbReference type="SUPFAM" id="SSF53850">
    <property type="entry name" value="Periplasmic binding protein-like II"/>
    <property type="match status" value="1"/>
</dbReference>
<evidence type="ECO:0000313" key="6">
    <source>
        <dbReference type="EMBL" id="RZS84140.1"/>
    </source>
</evidence>
<dbReference type="CDD" id="cd08415">
    <property type="entry name" value="PBP2_LysR_opines_like"/>
    <property type="match status" value="1"/>
</dbReference>
<comment type="caution">
    <text evidence="6">The sequence shown here is derived from an EMBL/GenBank/DDBJ whole genome shotgun (WGS) entry which is preliminary data.</text>
</comment>
<dbReference type="InterPro" id="IPR037424">
    <property type="entry name" value="NocR_PBP2"/>
</dbReference>
<dbReference type="InterPro" id="IPR036390">
    <property type="entry name" value="WH_DNA-bd_sf"/>
</dbReference>
<dbReference type="Pfam" id="PF03466">
    <property type="entry name" value="LysR_substrate"/>
    <property type="match status" value="1"/>
</dbReference>
<evidence type="ECO:0000256" key="3">
    <source>
        <dbReference type="ARBA" id="ARBA00023125"/>
    </source>
</evidence>
<feature type="domain" description="HTH lysR-type" evidence="5">
    <location>
        <begin position="2"/>
        <end position="59"/>
    </location>
</feature>
<dbReference type="PANTHER" id="PTHR30427:SF1">
    <property type="entry name" value="TRANSCRIPTIONAL ACTIVATOR PROTEIN LYSR"/>
    <property type="match status" value="1"/>
</dbReference>
<keyword evidence="3" id="KW-0238">DNA-binding</keyword>
<evidence type="ECO:0000256" key="4">
    <source>
        <dbReference type="ARBA" id="ARBA00023163"/>
    </source>
</evidence>
<dbReference type="RefSeq" id="WP_130355532.1">
    <property type="nucleotide sequence ID" value="NZ_SGXC01000001.1"/>
</dbReference>
<evidence type="ECO:0000259" key="5">
    <source>
        <dbReference type="PROSITE" id="PS50931"/>
    </source>
</evidence>
<keyword evidence="4" id="KW-0804">Transcription</keyword>
<dbReference type="Gene3D" id="3.40.190.290">
    <property type="match status" value="1"/>
</dbReference>
<dbReference type="Proteomes" id="UP000292445">
    <property type="component" value="Unassembled WGS sequence"/>
</dbReference>
<accession>A0A4Q7NI41</accession>
<dbReference type="PANTHER" id="PTHR30427">
    <property type="entry name" value="TRANSCRIPTIONAL ACTIVATOR PROTEIN LYSR"/>
    <property type="match status" value="1"/>
</dbReference>
<dbReference type="SUPFAM" id="SSF46785">
    <property type="entry name" value="Winged helix' DNA-binding domain"/>
    <property type="match status" value="1"/>
</dbReference>
<comment type="similarity">
    <text evidence="1">Belongs to the LysR transcriptional regulatory family.</text>
</comment>
<dbReference type="EMBL" id="SGXC01000001">
    <property type="protein sequence ID" value="RZS84140.1"/>
    <property type="molecule type" value="Genomic_DNA"/>
</dbReference>
<dbReference type="GO" id="GO:0010628">
    <property type="term" value="P:positive regulation of gene expression"/>
    <property type="evidence" value="ECO:0007669"/>
    <property type="project" value="TreeGrafter"/>
</dbReference>
<dbReference type="InterPro" id="IPR005119">
    <property type="entry name" value="LysR_subst-bd"/>
</dbReference>
<dbReference type="PROSITE" id="PS50931">
    <property type="entry name" value="HTH_LYSR"/>
    <property type="match status" value="1"/>
</dbReference>
<keyword evidence="7" id="KW-1185">Reference proteome</keyword>
<dbReference type="InterPro" id="IPR036388">
    <property type="entry name" value="WH-like_DNA-bd_sf"/>
</dbReference>
<name>A0A4Q7NI41_9BURK</name>
<dbReference type="Pfam" id="PF00126">
    <property type="entry name" value="HTH_1"/>
    <property type="match status" value="1"/>
</dbReference>